<dbReference type="RefSeq" id="WP_211855995.1">
    <property type="nucleotide sequence ID" value="NZ_JAAGBB010000051.1"/>
</dbReference>
<dbReference type="Gene3D" id="3.60.21.10">
    <property type="match status" value="1"/>
</dbReference>
<protein>
    <submittedName>
        <fullName evidence="5">Metallophosphoesterase</fullName>
    </submittedName>
</protein>
<sequence length="284" mass="29880">MIRRRRLFGLAALAAAAPAGHALAIEPYAAPNITEHRLAWPGPPLRIAVLADLHAGGPTMSESRIASIVGTTNALRPDLVALLGDYGLAMSVEGRQVPQASVARLLAGLRAPLGVHAVLGNHDWWEDEAARRGRDPRATPLIAQAFAQAGIPVLRNAAHRAGGAWIAGLDSQWAFGRDRGAHDVGAVLAAITDDAPVILLAHEPDVFAGLPSRIALTLAGHTHGGQVRILGHSPMIPSRYGERYRHGLVTEQGRHLIVSAGLGTSFLPIRFGVPPEILLVTLGG</sequence>
<reference evidence="6" key="1">
    <citation type="journal article" date="2021" name="Syst. Appl. Microbiol.">
        <title>Roseomonas hellenica sp. nov., isolated from roots of wild-growing Alkanna tinctoria.</title>
        <authorList>
            <person name="Rat A."/>
            <person name="Naranjo H.D."/>
            <person name="Lebbe L."/>
            <person name="Cnockaert M."/>
            <person name="Krigas N."/>
            <person name="Grigoriadou K."/>
            <person name="Maloupa E."/>
            <person name="Willems A."/>
        </authorList>
    </citation>
    <scope>NUCLEOTIDE SEQUENCE [LARGE SCALE GENOMIC DNA]</scope>
    <source>
        <strain evidence="6">LMG 31523</strain>
    </source>
</reference>
<evidence type="ECO:0000256" key="1">
    <source>
        <dbReference type="ARBA" id="ARBA00022723"/>
    </source>
</evidence>
<name>A0ABS5F7W4_9PROT</name>
<gene>
    <name evidence="5" type="ORF">GXW71_27950</name>
</gene>
<organism evidence="5 6">
    <name type="scientific">Plastoroseomonas hellenica</name>
    <dbReference type="NCBI Taxonomy" id="2687306"/>
    <lineage>
        <taxon>Bacteria</taxon>
        <taxon>Pseudomonadati</taxon>
        <taxon>Pseudomonadota</taxon>
        <taxon>Alphaproteobacteria</taxon>
        <taxon>Acetobacterales</taxon>
        <taxon>Acetobacteraceae</taxon>
        <taxon>Plastoroseomonas</taxon>
    </lineage>
</organism>
<proteinExistence type="predicted"/>
<evidence type="ECO:0000256" key="2">
    <source>
        <dbReference type="ARBA" id="ARBA00022801"/>
    </source>
</evidence>
<evidence type="ECO:0000313" key="5">
    <source>
        <dbReference type="EMBL" id="MBR0668220.1"/>
    </source>
</evidence>
<dbReference type="PANTHER" id="PTHR31302">
    <property type="entry name" value="TRANSMEMBRANE PROTEIN WITH METALLOPHOSPHOESTERASE DOMAIN-RELATED"/>
    <property type="match status" value="1"/>
</dbReference>
<evidence type="ECO:0000313" key="6">
    <source>
        <dbReference type="Proteomes" id="UP001196870"/>
    </source>
</evidence>
<accession>A0ABS5F7W4</accession>
<dbReference type="InterPro" id="IPR004843">
    <property type="entry name" value="Calcineurin-like_PHP"/>
</dbReference>
<keyword evidence="3" id="KW-0732">Signal</keyword>
<feature type="domain" description="Calcineurin-like phosphoesterase" evidence="4">
    <location>
        <begin position="45"/>
        <end position="223"/>
    </location>
</feature>
<feature type="signal peptide" evidence="3">
    <location>
        <begin position="1"/>
        <end position="24"/>
    </location>
</feature>
<dbReference type="Proteomes" id="UP001196870">
    <property type="component" value="Unassembled WGS sequence"/>
</dbReference>
<evidence type="ECO:0000259" key="4">
    <source>
        <dbReference type="Pfam" id="PF00149"/>
    </source>
</evidence>
<comment type="caution">
    <text evidence="5">The sequence shown here is derived from an EMBL/GenBank/DDBJ whole genome shotgun (WGS) entry which is preliminary data.</text>
</comment>
<dbReference type="InterPro" id="IPR051158">
    <property type="entry name" value="Metallophosphoesterase_sf"/>
</dbReference>
<evidence type="ECO:0000256" key="3">
    <source>
        <dbReference type="SAM" id="SignalP"/>
    </source>
</evidence>
<dbReference type="InterPro" id="IPR029052">
    <property type="entry name" value="Metallo-depent_PP-like"/>
</dbReference>
<keyword evidence="1" id="KW-0479">Metal-binding</keyword>
<keyword evidence="2" id="KW-0378">Hydrolase</keyword>
<dbReference type="SUPFAM" id="SSF56300">
    <property type="entry name" value="Metallo-dependent phosphatases"/>
    <property type="match status" value="1"/>
</dbReference>
<dbReference type="EMBL" id="JAAGBB010000051">
    <property type="protein sequence ID" value="MBR0668220.1"/>
    <property type="molecule type" value="Genomic_DNA"/>
</dbReference>
<dbReference type="CDD" id="cd07385">
    <property type="entry name" value="MPP_YkuE_C"/>
    <property type="match status" value="1"/>
</dbReference>
<keyword evidence="6" id="KW-1185">Reference proteome</keyword>
<dbReference type="PANTHER" id="PTHR31302:SF31">
    <property type="entry name" value="PHOSPHODIESTERASE YAEI"/>
    <property type="match status" value="1"/>
</dbReference>
<feature type="chain" id="PRO_5046544009" evidence="3">
    <location>
        <begin position="25"/>
        <end position="284"/>
    </location>
</feature>
<dbReference type="Pfam" id="PF00149">
    <property type="entry name" value="Metallophos"/>
    <property type="match status" value="1"/>
</dbReference>